<evidence type="ECO:0000256" key="2">
    <source>
        <dbReference type="ARBA" id="ARBA00022833"/>
    </source>
</evidence>
<evidence type="ECO:0000259" key="7">
    <source>
        <dbReference type="Pfam" id="PF04082"/>
    </source>
</evidence>
<evidence type="ECO:0000256" key="4">
    <source>
        <dbReference type="ARBA" id="ARBA00023163"/>
    </source>
</evidence>
<dbReference type="CDD" id="cd12148">
    <property type="entry name" value="fungal_TF_MHR"/>
    <property type="match status" value="1"/>
</dbReference>
<organism evidence="8 9">
    <name type="scientific">Exophiala sideris</name>
    <dbReference type="NCBI Taxonomy" id="1016849"/>
    <lineage>
        <taxon>Eukaryota</taxon>
        <taxon>Fungi</taxon>
        <taxon>Dikarya</taxon>
        <taxon>Ascomycota</taxon>
        <taxon>Pezizomycotina</taxon>
        <taxon>Eurotiomycetes</taxon>
        <taxon>Chaetothyriomycetidae</taxon>
        <taxon>Chaetothyriales</taxon>
        <taxon>Herpotrichiellaceae</taxon>
        <taxon>Exophiala</taxon>
    </lineage>
</organism>
<dbReference type="PANTHER" id="PTHR47660:SF2">
    <property type="entry name" value="TRANSCRIPTION FACTOR WITH C2H2 AND ZN(2)-CYS(6) DNA BINDING DOMAIN (EUROFUNG)"/>
    <property type="match status" value="1"/>
</dbReference>
<dbReference type="EMBL" id="JAVRRF010000031">
    <property type="protein sequence ID" value="KAK5052167.1"/>
    <property type="molecule type" value="Genomic_DNA"/>
</dbReference>
<keyword evidence="5" id="KW-0539">Nucleus</keyword>
<name>A0ABR0IZU5_9EURO</name>
<dbReference type="Pfam" id="PF04082">
    <property type="entry name" value="Fungal_trans"/>
    <property type="match status" value="1"/>
</dbReference>
<protein>
    <recommendedName>
        <fullName evidence="7">Xylanolytic transcriptional activator regulatory domain-containing protein</fullName>
    </recommendedName>
</protein>
<accession>A0ABR0IZU5</accession>
<keyword evidence="9" id="KW-1185">Reference proteome</keyword>
<gene>
    <name evidence="8" type="ORF">LTR69_009929</name>
</gene>
<dbReference type="PANTHER" id="PTHR47660">
    <property type="entry name" value="TRANSCRIPTION FACTOR WITH C2H2 AND ZN(2)-CYS(6) DNA BINDING DOMAIN (EUROFUNG)-RELATED-RELATED"/>
    <property type="match status" value="1"/>
</dbReference>
<comment type="caution">
    <text evidence="8">The sequence shown here is derived from an EMBL/GenBank/DDBJ whole genome shotgun (WGS) entry which is preliminary data.</text>
</comment>
<evidence type="ECO:0000313" key="9">
    <source>
        <dbReference type="Proteomes" id="UP001345691"/>
    </source>
</evidence>
<feature type="domain" description="Xylanolytic transcriptional activator regulatory" evidence="7">
    <location>
        <begin position="167"/>
        <end position="368"/>
    </location>
</feature>
<evidence type="ECO:0000256" key="3">
    <source>
        <dbReference type="ARBA" id="ARBA00023015"/>
    </source>
</evidence>
<keyword evidence="3" id="KW-0805">Transcription regulation</keyword>
<keyword evidence="1" id="KW-0479">Metal-binding</keyword>
<feature type="region of interest" description="Disordered" evidence="6">
    <location>
        <begin position="60"/>
        <end position="86"/>
    </location>
</feature>
<keyword evidence="2" id="KW-0862">Zinc</keyword>
<keyword evidence="4" id="KW-0804">Transcription</keyword>
<dbReference type="Proteomes" id="UP001345691">
    <property type="component" value="Unassembled WGS sequence"/>
</dbReference>
<evidence type="ECO:0000313" key="8">
    <source>
        <dbReference type="EMBL" id="KAK5052167.1"/>
    </source>
</evidence>
<proteinExistence type="predicted"/>
<sequence length="656" mass="73322">MQQDAYGSGSDVLSGFDWVFNDSVDDVLPYVDAVMAPTGSNYDGLRPSGLNIEQIPSLNRATPGLEGSVGSNNPFTPSEEPENSRVSVPEDRWPMEWHAVPAQLSSLPPLGQPGQLPTYSRHFELSPISASTREGILSSIRQSMQGSPWQAVSLSGFPSEATLDRCIDMYFAHFHKNVPIIHRPTFDPSKDHALTLAMAAIGVCYTGLFGAISFSNALSELTRRLLMFLAEFDPRFVRTGNFVAAQLLQSIHGFSSGSKRLYELSESSRSTLINNARNMGIFEHRTRSCSVQGTLQQQWAAWIYEERMRRVAWALYLHDASSTYTRNAKPYISLMDIRAMDLPCSTEHWESDTPQAWAALHPWSRSIPPNVKYNEALESILQKQRQSEVAIFDDYQKHILLATTMRLLWETMELEFSAGGSLINDHGGLSERRKLLHAAILQFSTPLTTSSMVQGEADFEAKVQLSRLAQYAFVIDADDLINYTHLVWRGSPTSGPARKVLLEWGAKNPRKVRQVARAAAFVLNTTRQFPYNHHLEAHHAFHAGFLVWSMIPLLRSLQDPMLANSLPDQQLPSPHGVCQLDCLASDDPVEGERVAQWVERGGSCVLRMHAVPDVLSEEGSQQILQQTADILKRMPVWGIAQVFRNAVLRALQANEQ</sequence>
<reference evidence="8 9" key="1">
    <citation type="submission" date="2023-08" db="EMBL/GenBank/DDBJ databases">
        <title>Black Yeasts Isolated from many extreme environments.</title>
        <authorList>
            <person name="Coleine C."/>
            <person name="Stajich J.E."/>
            <person name="Selbmann L."/>
        </authorList>
    </citation>
    <scope>NUCLEOTIDE SEQUENCE [LARGE SCALE GENOMIC DNA]</scope>
    <source>
        <strain evidence="8 9">CCFEE 6328</strain>
    </source>
</reference>
<evidence type="ECO:0000256" key="5">
    <source>
        <dbReference type="ARBA" id="ARBA00023242"/>
    </source>
</evidence>
<dbReference type="InterPro" id="IPR007219">
    <property type="entry name" value="XnlR_reg_dom"/>
</dbReference>
<evidence type="ECO:0000256" key="1">
    <source>
        <dbReference type="ARBA" id="ARBA00022723"/>
    </source>
</evidence>
<evidence type="ECO:0000256" key="6">
    <source>
        <dbReference type="SAM" id="MobiDB-lite"/>
    </source>
</evidence>